<feature type="signal peptide" evidence="3">
    <location>
        <begin position="1"/>
        <end position="16"/>
    </location>
</feature>
<dbReference type="SUPFAM" id="SSF52266">
    <property type="entry name" value="SGNH hydrolase"/>
    <property type="match status" value="1"/>
</dbReference>
<dbReference type="PANTHER" id="PTHR37981">
    <property type="entry name" value="LIPASE 2"/>
    <property type="match status" value="1"/>
</dbReference>
<evidence type="ECO:0000256" key="2">
    <source>
        <dbReference type="PIRSR" id="PIRSR637460-2"/>
    </source>
</evidence>
<evidence type="ECO:0000256" key="3">
    <source>
        <dbReference type="SAM" id="SignalP"/>
    </source>
</evidence>
<dbReference type="PANTHER" id="PTHR37981:SF1">
    <property type="entry name" value="SGNH HYDROLASE-TYPE ESTERASE DOMAIN-CONTAINING PROTEIN"/>
    <property type="match status" value="1"/>
</dbReference>
<dbReference type="GO" id="GO:0004806">
    <property type="term" value="F:triacylglycerol lipase activity"/>
    <property type="evidence" value="ECO:0007669"/>
    <property type="project" value="TreeGrafter"/>
</dbReference>
<feature type="disulfide bond" evidence="2">
    <location>
        <begin position="53"/>
        <end position="78"/>
    </location>
</feature>
<dbReference type="CDD" id="cd01823">
    <property type="entry name" value="SEST_like"/>
    <property type="match status" value="1"/>
</dbReference>
<protein>
    <recommendedName>
        <fullName evidence="4">SGNH hydrolase-type esterase domain-containing protein</fullName>
    </recommendedName>
</protein>
<evidence type="ECO:0000256" key="1">
    <source>
        <dbReference type="PIRSR" id="PIRSR637460-1"/>
    </source>
</evidence>
<keyword evidence="2" id="KW-1015">Disulfide bond</keyword>
<comment type="caution">
    <text evidence="5">The sequence shown here is derived from an EMBL/GenBank/DDBJ whole genome shotgun (WGS) entry which is preliminary data.</text>
</comment>
<feature type="disulfide bond" evidence="2">
    <location>
        <begin position="130"/>
        <end position="140"/>
    </location>
</feature>
<feature type="chain" id="PRO_5041679210" description="SGNH hydrolase-type esterase domain-containing protein" evidence="3">
    <location>
        <begin position="17"/>
        <end position="283"/>
    </location>
</feature>
<dbReference type="GO" id="GO:0019433">
    <property type="term" value="P:triglyceride catabolic process"/>
    <property type="evidence" value="ECO:0007669"/>
    <property type="project" value="TreeGrafter"/>
</dbReference>
<organism evidence="5 6">
    <name type="scientific">Mycobacterium branderi</name>
    <dbReference type="NCBI Taxonomy" id="43348"/>
    <lineage>
        <taxon>Bacteria</taxon>
        <taxon>Bacillati</taxon>
        <taxon>Actinomycetota</taxon>
        <taxon>Actinomycetes</taxon>
        <taxon>Mycobacteriales</taxon>
        <taxon>Mycobacteriaceae</taxon>
        <taxon>Mycobacterium</taxon>
    </lineage>
</organism>
<feature type="active site" description="Nucleophile" evidence="1">
    <location>
        <position position="37"/>
    </location>
</feature>
<dbReference type="EMBL" id="MVHM01000018">
    <property type="protein sequence ID" value="ORA33552.1"/>
    <property type="molecule type" value="Genomic_DNA"/>
</dbReference>
<keyword evidence="3" id="KW-0732">Signal</keyword>
<dbReference type="InterPro" id="IPR036514">
    <property type="entry name" value="SGNH_hydro_sf"/>
</dbReference>
<dbReference type="InterPro" id="IPR013830">
    <property type="entry name" value="SGNH_hydro"/>
</dbReference>
<evidence type="ECO:0000259" key="4">
    <source>
        <dbReference type="Pfam" id="PF13472"/>
    </source>
</evidence>
<gene>
    <name evidence="5" type="ORF">BST20_22000</name>
</gene>
<dbReference type="Gene3D" id="3.40.50.1110">
    <property type="entry name" value="SGNH hydrolase"/>
    <property type="match status" value="1"/>
</dbReference>
<name>A0AA91RGE0_9MYCO</name>
<accession>A0AA91RGE0</accession>
<feature type="active site" evidence="1">
    <location>
        <position position="263"/>
    </location>
</feature>
<reference evidence="5 6" key="1">
    <citation type="submission" date="2016-12" db="EMBL/GenBank/DDBJ databases">
        <title>The new phylogeny of genus Mycobacterium.</title>
        <authorList>
            <person name="Tortoli E."/>
            <person name="Trovato A."/>
            <person name="Cirillo D.M."/>
        </authorList>
    </citation>
    <scope>NUCLEOTIDE SEQUENCE [LARGE SCALE GENOMIC DNA]</scope>
    <source>
        <strain evidence="5 6">DSM 44624</strain>
    </source>
</reference>
<sequence>MRLAALASLLSACAVACSPSSPTGARPLSNYVAMGDSAAAAPGVPDPAPPPGCDKSTNDYPSVLARRLGATSFADVTCSGATTDDIIARAQPTPSGPVPPQIEAVEADTSLITITIGGNDVGLAGDAAQCRAASLESPPCVERFVTNGVDSISAAINAHVPVWAAMVDDVRAKVPAARIVLVGYLTYIRPGGCFPEQPVLPRDADYFEAKVNELDDTQRRLAADKRIDYFDTRPLSVGHDMCAPPDERYVEGFAAANPAAPLHPNAMGAAAVGNALADWLARR</sequence>
<dbReference type="InterPro" id="IPR037460">
    <property type="entry name" value="SEST-like"/>
</dbReference>
<evidence type="ECO:0000313" key="5">
    <source>
        <dbReference type="EMBL" id="ORA33552.1"/>
    </source>
</evidence>
<evidence type="ECO:0000313" key="6">
    <source>
        <dbReference type="Proteomes" id="UP000192441"/>
    </source>
</evidence>
<feature type="domain" description="SGNH hydrolase-type esterase" evidence="4">
    <location>
        <begin position="33"/>
        <end position="270"/>
    </location>
</feature>
<dbReference type="AlphaFoldDB" id="A0AA91RGE0"/>
<proteinExistence type="predicted"/>
<dbReference type="Proteomes" id="UP000192441">
    <property type="component" value="Unassembled WGS sequence"/>
</dbReference>
<feature type="disulfide bond" evidence="2">
    <location>
        <begin position="193"/>
        <end position="242"/>
    </location>
</feature>
<dbReference type="Pfam" id="PF13472">
    <property type="entry name" value="Lipase_GDSL_2"/>
    <property type="match status" value="1"/>
</dbReference>